<sequence>MAGKPPSNHGEALVHKMFEIQNLYRELEDKDEEVRKLRIQKDKMAHEHREDRERMHERDKAAQKLEFELSRIDDKNKILQNELETVKLSLRNEQELRKNFEKKVTELEKEKKELHAKLGSVRVKLGVANANYNVGKFETDQLRAKLQEAQVNVARMEERLESANKEILHLKDPAGSEFSLTAKRQTVSDKKEIKKLMSEIAKLQEMRTNQTQEIEQKDEEIRQLNFQISLLKEKLQNSQADIDALNQELEEEMKEKEAMLERINGLEEERKYYDEQIKGVKTKLGIFRAKGNVNHGVARSLKEREDELLDKLRKMEKKVKDLNIEVEQLRHKNMPGGTVRSIKNHEYRLHNVNTNDKLPKIARNGLSKDSDRSSKSLPNPSNRSDKLVGSKSIVPTKLAPKPTSK</sequence>
<feature type="region of interest" description="Disordered" evidence="2">
    <location>
        <begin position="352"/>
        <end position="405"/>
    </location>
</feature>
<gene>
    <name evidence="3" type="ORF">ACJMK2_039881</name>
</gene>
<dbReference type="AlphaFoldDB" id="A0ABD3WDB0"/>
<organism evidence="3 4">
    <name type="scientific">Sinanodonta woodiana</name>
    <name type="common">Chinese pond mussel</name>
    <name type="synonym">Anodonta woodiana</name>
    <dbReference type="NCBI Taxonomy" id="1069815"/>
    <lineage>
        <taxon>Eukaryota</taxon>
        <taxon>Metazoa</taxon>
        <taxon>Spiralia</taxon>
        <taxon>Lophotrochozoa</taxon>
        <taxon>Mollusca</taxon>
        <taxon>Bivalvia</taxon>
        <taxon>Autobranchia</taxon>
        <taxon>Heteroconchia</taxon>
        <taxon>Palaeoheterodonta</taxon>
        <taxon>Unionida</taxon>
        <taxon>Unionoidea</taxon>
        <taxon>Unionidae</taxon>
        <taxon>Unioninae</taxon>
        <taxon>Sinanodonta</taxon>
    </lineage>
</organism>
<dbReference type="EMBL" id="JBJQND010000007">
    <property type="protein sequence ID" value="KAL3871909.1"/>
    <property type="molecule type" value="Genomic_DNA"/>
</dbReference>
<reference evidence="3 4" key="1">
    <citation type="submission" date="2024-11" db="EMBL/GenBank/DDBJ databases">
        <title>Chromosome-level genome assembly of the freshwater bivalve Anodonta woodiana.</title>
        <authorList>
            <person name="Chen X."/>
        </authorList>
    </citation>
    <scope>NUCLEOTIDE SEQUENCE [LARGE SCALE GENOMIC DNA]</scope>
    <source>
        <strain evidence="3">MN2024</strain>
        <tissue evidence="3">Gills</tissue>
    </source>
</reference>
<dbReference type="Gene3D" id="1.10.287.1490">
    <property type="match status" value="1"/>
</dbReference>
<evidence type="ECO:0000313" key="3">
    <source>
        <dbReference type="EMBL" id="KAL3871909.1"/>
    </source>
</evidence>
<protein>
    <submittedName>
        <fullName evidence="3">Uncharacterized protein</fullName>
    </submittedName>
</protein>
<keyword evidence="4" id="KW-1185">Reference proteome</keyword>
<comment type="caution">
    <text evidence="3">The sequence shown here is derived from an EMBL/GenBank/DDBJ whole genome shotgun (WGS) entry which is preliminary data.</text>
</comment>
<proteinExistence type="predicted"/>
<accession>A0ABD3WDB0</accession>
<feature type="region of interest" description="Disordered" evidence="2">
    <location>
        <begin position="39"/>
        <end position="59"/>
    </location>
</feature>
<evidence type="ECO:0000256" key="2">
    <source>
        <dbReference type="SAM" id="MobiDB-lite"/>
    </source>
</evidence>
<dbReference type="Proteomes" id="UP001634394">
    <property type="component" value="Unassembled WGS sequence"/>
</dbReference>
<feature type="coiled-coil region" evidence="1">
    <location>
        <begin position="193"/>
        <end position="332"/>
    </location>
</feature>
<evidence type="ECO:0000313" key="4">
    <source>
        <dbReference type="Proteomes" id="UP001634394"/>
    </source>
</evidence>
<evidence type="ECO:0000256" key="1">
    <source>
        <dbReference type="SAM" id="Coils"/>
    </source>
</evidence>
<keyword evidence="1" id="KW-0175">Coiled coil</keyword>
<name>A0ABD3WDB0_SINWO</name>